<dbReference type="Proteomes" id="UP000215188">
    <property type="component" value="Unassembled WGS sequence"/>
</dbReference>
<evidence type="ECO:0000313" key="3">
    <source>
        <dbReference type="EMBL" id="OXL15899.1"/>
    </source>
</evidence>
<evidence type="ECO:0000256" key="1">
    <source>
        <dbReference type="ARBA" id="ARBA00006525"/>
    </source>
</evidence>
<organism evidence="3 4">
    <name type="scientific">Polynucleobacter cosmopolitanus</name>
    <dbReference type="NCBI Taxonomy" id="351345"/>
    <lineage>
        <taxon>Bacteria</taxon>
        <taxon>Pseudomonadati</taxon>
        <taxon>Pseudomonadota</taxon>
        <taxon>Betaproteobacteria</taxon>
        <taxon>Burkholderiales</taxon>
        <taxon>Burkholderiaceae</taxon>
        <taxon>Polynucleobacter</taxon>
    </lineage>
</organism>
<dbReference type="Pfam" id="PF02481">
    <property type="entry name" value="DNA_processg_A"/>
    <property type="match status" value="1"/>
</dbReference>
<protein>
    <submittedName>
        <fullName evidence="3">DNA-protecting protein DprA</fullName>
    </submittedName>
</protein>
<dbReference type="InterPro" id="IPR057666">
    <property type="entry name" value="DrpA_SLOG"/>
</dbReference>
<evidence type="ECO:0000259" key="2">
    <source>
        <dbReference type="Pfam" id="PF02481"/>
    </source>
</evidence>
<dbReference type="EMBL" id="NJGG01000001">
    <property type="protein sequence ID" value="OXL15899.1"/>
    <property type="molecule type" value="Genomic_DNA"/>
</dbReference>
<dbReference type="PANTHER" id="PTHR43022">
    <property type="entry name" value="PROTEIN SMF"/>
    <property type="match status" value="1"/>
</dbReference>
<dbReference type="NCBIfam" id="TIGR00732">
    <property type="entry name" value="dprA"/>
    <property type="match status" value="1"/>
</dbReference>
<dbReference type="PANTHER" id="PTHR43022:SF1">
    <property type="entry name" value="PROTEIN SMF"/>
    <property type="match status" value="1"/>
</dbReference>
<dbReference type="Gene3D" id="3.40.50.450">
    <property type="match status" value="1"/>
</dbReference>
<dbReference type="SUPFAM" id="SSF102405">
    <property type="entry name" value="MCP/YpsA-like"/>
    <property type="match status" value="1"/>
</dbReference>
<keyword evidence="4" id="KW-1185">Reference proteome</keyword>
<dbReference type="OrthoDB" id="9785707at2"/>
<reference evidence="3 4" key="1">
    <citation type="submission" date="2017-06" db="EMBL/GenBank/DDBJ databases">
        <title>Reclassification of a Polynucleobacter cosmopolitanus strain isolated from tropical Lake Victoria as Polynucleobacter victoriensis comb. nov.</title>
        <authorList>
            <person name="Hahn M.W."/>
        </authorList>
    </citation>
    <scope>NUCLEOTIDE SEQUENCE [LARGE SCALE GENOMIC DNA]</scope>
    <source>
        <strain evidence="3 4">MWH-MoIso2</strain>
    </source>
</reference>
<name>A0A229FWS6_9BURK</name>
<comment type="caution">
    <text evidence="3">The sequence shown here is derived from an EMBL/GenBank/DDBJ whole genome shotgun (WGS) entry which is preliminary data.</text>
</comment>
<dbReference type="GO" id="GO:0009294">
    <property type="term" value="P:DNA-mediated transformation"/>
    <property type="evidence" value="ECO:0007669"/>
    <property type="project" value="InterPro"/>
</dbReference>
<feature type="domain" description="Smf/DprA SLOG" evidence="2">
    <location>
        <begin position="11"/>
        <end position="218"/>
    </location>
</feature>
<dbReference type="InterPro" id="IPR003488">
    <property type="entry name" value="DprA"/>
</dbReference>
<dbReference type="AlphaFoldDB" id="A0A229FWS6"/>
<accession>A0A229FWS6</accession>
<sequence length="223" mass="24225">MSMNSIITVKQSHPYYPSRLLDLPDAPQEIYCLGNLEALKIPSLGIVGSRQASKEGMTTASYFANAVVDRGLLVISGLAEGIDSAAHLGALQARPLLSTIAVCGTSLDQCYPSKNQPLFKAIAQQSLLISEYPPGSVTKPYFFRQRNRLIAALSLGILVVEAAVRSGSMTTAKYANDLGREVFAIPNSIHQPQSMGCHQLIKEGAKLVGRPEDIFEELRFFEK</sequence>
<comment type="similarity">
    <text evidence="1">Belongs to the DprA/Smf family.</text>
</comment>
<gene>
    <name evidence="3" type="primary">dprA</name>
    <name evidence="3" type="ORF">AOC33_02040</name>
</gene>
<dbReference type="RefSeq" id="WP_089514936.1">
    <property type="nucleotide sequence ID" value="NZ_NJGG01000001.1"/>
</dbReference>
<evidence type="ECO:0000313" key="4">
    <source>
        <dbReference type="Proteomes" id="UP000215188"/>
    </source>
</evidence>
<proteinExistence type="inferred from homology"/>